<dbReference type="PANTHER" id="PTHR47814:SF1">
    <property type="entry name" value="PEPTIDYL-TRNA HYDROLASE ARFB"/>
    <property type="match status" value="1"/>
</dbReference>
<dbReference type="PANTHER" id="PTHR47814">
    <property type="entry name" value="PEPTIDYL-TRNA HYDROLASE ARFB"/>
    <property type="match status" value="1"/>
</dbReference>
<dbReference type="Gene3D" id="3.30.160.20">
    <property type="match status" value="1"/>
</dbReference>
<evidence type="ECO:0000313" key="5">
    <source>
        <dbReference type="Proteomes" id="UP000003844"/>
    </source>
</evidence>
<feature type="region of interest" description="Disordered" evidence="2">
    <location>
        <begin position="95"/>
        <end position="134"/>
    </location>
</feature>
<evidence type="ECO:0000313" key="4">
    <source>
        <dbReference type="EMBL" id="EHQ02467.1"/>
    </source>
</evidence>
<feature type="domain" description="Prokaryotic-type class I peptide chain release factors" evidence="3">
    <location>
        <begin position="10"/>
        <end position="127"/>
    </location>
</feature>
<dbReference type="InterPro" id="IPR045853">
    <property type="entry name" value="Pep_chain_release_fac_I_sf"/>
</dbReference>
<keyword evidence="5" id="KW-1185">Reference proteome</keyword>
<protein>
    <submittedName>
        <fullName evidence="4">Class I peptide chain release factor</fullName>
    </submittedName>
</protein>
<dbReference type="AlphaFoldDB" id="H2BRY0"/>
<dbReference type="NCBIfam" id="NF006718">
    <property type="entry name" value="PRK09256.1"/>
    <property type="match status" value="1"/>
</dbReference>
<comment type="similarity">
    <text evidence="1">Belongs to the prokaryotic/mitochondrial release factor family.</text>
</comment>
<dbReference type="EMBL" id="JH594606">
    <property type="protein sequence ID" value="EHQ02467.1"/>
    <property type="molecule type" value="Genomic_DNA"/>
</dbReference>
<evidence type="ECO:0000259" key="3">
    <source>
        <dbReference type="Pfam" id="PF00472"/>
    </source>
</evidence>
<dbReference type="eggNOG" id="COG1186">
    <property type="taxonomic scope" value="Bacteria"/>
</dbReference>
<feature type="compositionally biased region" description="Basic residues" evidence="2">
    <location>
        <begin position="95"/>
        <end position="123"/>
    </location>
</feature>
<dbReference type="GO" id="GO:0072344">
    <property type="term" value="P:rescue of stalled ribosome"/>
    <property type="evidence" value="ECO:0007669"/>
    <property type="project" value="TreeGrafter"/>
</dbReference>
<dbReference type="Proteomes" id="UP000003844">
    <property type="component" value="Unassembled WGS sequence"/>
</dbReference>
<dbReference type="HOGENOM" id="CLU_089470_3_2_10"/>
<proteinExistence type="inferred from homology"/>
<dbReference type="RefSeq" id="WP_006988777.1">
    <property type="nucleotide sequence ID" value="NZ_JH594606.1"/>
</dbReference>
<dbReference type="OrthoDB" id="9815709at2"/>
<reference evidence="5" key="1">
    <citation type="journal article" date="2012" name="Stand. Genomic Sci.">
        <title>Genome sequence of the Antarctic rhodopsins-containing flavobacterium Gillisia limnaea type strain (R-8282(T)).</title>
        <authorList>
            <person name="Riedel T."/>
            <person name="Held B."/>
            <person name="Nolan M."/>
            <person name="Lucas S."/>
            <person name="Lapidus A."/>
            <person name="Tice H."/>
            <person name="Del Rio T.G."/>
            <person name="Cheng J.F."/>
            <person name="Han C."/>
            <person name="Tapia R."/>
            <person name="Goodwin L.A."/>
            <person name="Pitluck S."/>
            <person name="Liolios K."/>
            <person name="Mavromatis K."/>
            <person name="Pagani I."/>
            <person name="Ivanova N."/>
            <person name="Mikhailova N."/>
            <person name="Pati A."/>
            <person name="Chen A."/>
            <person name="Palaniappan K."/>
            <person name="Land M."/>
            <person name="Rohde M."/>
            <person name="Tindall B.J."/>
            <person name="Detter J.C."/>
            <person name="Goker M."/>
            <person name="Bristow J."/>
            <person name="Eisen J.A."/>
            <person name="Markowitz V."/>
            <person name="Hugenholtz P."/>
            <person name="Kyrpides N.C."/>
            <person name="Klenk H.P."/>
            <person name="Woyke T."/>
        </authorList>
    </citation>
    <scope>NUCLEOTIDE SEQUENCE [LARGE SCALE GENOMIC DNA]</scope>
    <source>
        <strain evidence="5">DSM 15749 / LMG 21470 / R-8282</strain>
    </source>
</reference>
<sequence length="134" mass="15126">MADYEALKVELTFKAVKSSGPGGQHVNKTASKIILNFDVENSQALSEKEKSGILMKLASRITNSGEIILESGETRSQHTNKELVTNRFLELVKKALKKEKPRKKTRPTKASKLKRLRSKKLKSEKKINRQKPPL</sequence>
<dbReference type="GO" id="GO:0004045">
    <property type="term" value="F:peptidyl-tRNA hydrolase activity"/>
    <property type="evidence" value="ECO:0007669"/>
    <property type="project" value="TreeGrafter"/>
</dbReference>
<evidence type="ECO:0000256" key="1">
    <source>
        <dbReference type="ARBA" id="ARBA00010835"/>
    </source>
</evidence>
<dbReference type="Pfam" id="PF00472">
    <property type="entry name" value="RF-1"/>
    <property type="match status" value="1"/>
</dbReference>
<accession>H2BRY0</accession>
<dbReference type="STRING" id="865937.Gilli_1825"/>
<gene>
    <name evidence="4" type="ORF">Gilli_1825</name>
</gene>
<name>H2BRY0_GILLR</name>
<evidence type="ECO:0000256" key="2">
    <source>
        <dbReference type="SAM" id="MobiDB-lite"/>
    </source>
</evidence>
<dbReference type="GO" id="GO:0003747">
    <property type="term" value="F:translation release factor activity"/>
    <property type="evidence" value="ECO:0007669"/>
    <property type="project" value="InterPro"/>
</dbReference>
<organism evidence="4 5">
    <name type="scientific">Gillisia limnaea (strain DSM 15749 / LMG 21470 / R-8282)</name>
    <dbReference type="NCBI Taxonomy" id="865937"/>
    <lineage>
        <taxon>Bacteria</taxon>
        <taxon>Pseudomonadati</taxon>
        <taxon>Bacteroidota</taxon>
        <taxon>Flavobacteriia</taxon>
        <taxon>Flavobacteriales</taxon>
        <taxon>Flavobacteriaceae</taxon>
        <taxon>Gillisia</taxon>
    </lineage>
</organism>
<dbReference type="GO" id="GO:0043022">
    <property type="term" value="F:ribosome binding"/>
    <property type="evidence" value="ECO:0007669"/>
    <property type="project" value="TreeGrafter"/>
</dbReference>
<dbReference type="InterPro" id="IPR000352">
    <property type="entry name" value="Pep_chain_release_fac_I"/>
</dbReference>
<dbReference type="SUPFAM" id="SSF75620">
    <property type="entry name" value="Release factor"/>
    <property type="match status" value="1"/>
</dbReference>